<sequence length="62" mass="6713">MNNDLQGNPNPSKADKAGPRPARTEENAIGVDDIGLESGIQAEEARQIEEIRPEQAKRESGN</sequence>
<feature type="region of interest" description="Disordered" evidence="1">
    <location>
        <begin position="1"/>
        <end position="62"/>
    </location>
</feature>
<reference evidence="2 3" key="1">
    <citation type="submission" date="2017-06" db="EMBL/GenBank/DDBJ databases">
        <authorList>
            <person name="Kim H.J."/>
            <person name="Triplett B.A."/>
        </authorList>
    </citation>
    <scope>NUCLEOTIDE SEQUENCE [LARGE SCALE GENOMIC DNA]</scope>
    <source>
        <strain evidence="2 3">U15</strain>
    </source>
</reference>
<feature type="compositionally biased region" description="Basic and acidic residues" evidence="1">
    <location>
        <begin position="43"/>
        <end position="62"/>
    </location>
</feature>
<name>A0A239I0T1_9BURK</name>
<organism evidence="2 3">
    <name type="scientific">Noviherbaspirillum humi</name>
    <dbReference type="NCBI Taxonomy" id="1688639"/>
    <lineage>
        <taxon>Bacteria</taxon>
        <taxon>Pseudomonadati</taxon>
        <taxon>Pseudomonadota</taxon>
        <taxon>Betaproteobacteria</taxon>
        <taxon>Burkholderiales</taxon>
        <taxon>Oxalobacteraceae</taxon>
        <taxon>Noviherbaspirillum</taxon>
    </lineage>
</organism>
<dbReference type="RefSeq" id="WP_089399825.1">
    <property type="nucleotide sequence ID" value="NZ_FZOT01000008.1"/>
</dbReference>
<dbReference type="AlphaFoldDB" id="A0A239I0T1"/>
<feature type="compositionally biased region" description="Polar residues" evidence="1">
    <location>
        <begin position="1"/>
        <end position="11"/>
    </location>
</feature>
<dbReference type="Proteomes" id="UP000198284">
    <property type="component" value="Unassembled WGS sequence"/>
</dbReference>
<feature type="compositionally biased region" description="Basic and acidic residues" evidence="1">
    <location>
        <begin position="13"/>
        <end position="26"/>
    </location>
</feature>
<dbReference type="EMBL" id="FZOT01000008">
    <property type="protein sequence ID" value="SNS87109.1"/>
    <property type="molecule type" value="Genomic_DNA"/>
</dbReference>
<accession>A0A239I0T1</accession>
<keyword evidence="3" id="KW-1185">Reference proteome</keyword>
<evidence type="ECO:0000256" key="1">
    <source>
        <dbReference type="SAM" id="MobiDB-lite"/>
    </source>
</evidence>
<protein>
    <submittedName>
        <fullName evidence="2">Uncharacterized protein</fullName>
    </submittedName>
</protein>
<evidence type="ECO:0000313" key="3">
    <source>
        <dbReference type="Proteomes" id="UP000198284"/>
    </source>
</evidence>
<gene>
    <name evidence="2" type="ORF">SAMN06265795_10851</name>
</gene>
<evidence type="ECO:0000313" key="2">
    <source>
        <dbReference type="EMBL" id="SNS87109.1"/>
    </source>
</evidence>
<proteinExistence type="predicted"/>